<reference evidence="13" key="2">
    <citation type="journal article" date="2018" name="BMC Genomics">
        <title>A manually annotated Actinidia chinensis var. chinensis (kiwifruit) genome highlights the challenges associated with draft genomes and gene prediction in plants.</title>
        <authorList>
            <person name="Pilkington S.M."/>
            <person name="Crowhurst R."/>
            <person name="Hilario E."/>
            <person name="Nardozza S."/>
            <person name="Fraser L."/>
            <person name="Peng Y."/>
            <person name="Gunaseelan K."/>
            <person name="Simpson R."/>
            <person name="Tahir J."/>
            <person name="Deroles S.C."/>
            <person name="Templeton K."/>
            <person name="Luo Z."/>
            <person name="Davy M."/>
            <person name="Cheng C."/>
            <person name="McNeilage M."/>
            <person name="Scaglione D."/>
            <person name="Liu Y."/>
            <person name="Zhang Q."/>
            <person name="Datson P."/>
            <person name="De Silva N."/>
            <person name="Gardiner S.E."/>
            <person name="Bassett H."/>
            <person name="Chagne D."/>
            <person name="McCallum J."/>
            <person name="Dzierzon H."/>
            <person name="Deng C."/>
            <person name="Wang Y.Y."/>
            <person name="Barron L."/>
            <person name="Manako K."/>
            <person name="Bowen J."/>
            <person name="Foster T.M."/>
            <person name="Erridge Z.A."/>
            <person name="Tiffin H."/>
            <person name="Waite C.N."/>
            <person name="Davies K.M."/>
            <person name="Grierson E.P."/>
            <person name="Laing W.A."/>
            <person name="Kirk R."/>
            <person name="Chen X."/>
            <person name="Wood M."/>
            <person name="Montefiori M."/>
            <person name="Brummell D.A."/>
            <person name="Schwinn K.E."/>
            <person name="Catanach A."/>
            <person name="Fullerton C."/>
            <person name="Li D."/>
            <person name="Meiyalaghan S."/>
            <person name="Nieuwenhuizen N."/>
            <person name="Read N."/>
            <person name="Prakash R."/>
            <person name="Hunter D."/>
            <person name="Zhang H."/>
            <person name="McKenzie M."/>
            <person name="Knabel M."/>
            <person name="Harris A."/>
            <person name="Allan A.C."/>
            <person name="Gleave A."/>
            <person name="Chen A."/>
            <person name="Janssen B.J."/>
            <person name="Plunkett B."/>
            <person name="Ampomah-Dwamena C."/>
            <person name="Voogd C."/>
            <person name="Leif D."/>
            <person name="Lafferty D."/>
            <person name="Souleyre E.J.F."/>
            <person name="Varkonyi-Gasic E."/>
            <person name="Gambi F."/>
            <person name="Hanley J."/>
            <person name="Yao J.L."/>
            <person name="Cheung J."/>
            <person name="David K.M."/>
            <person name="Warren B."/>
            <person name="Marsh K."/>
            <person name="Snowden K.C."/>
            <person name="Lin-Wang K."/>
            <person name="Brian L."/>
            <person name="Martinez-Sanchez M."/>
            <person name="Wang M."/>
            <person name="Ileperuma N."/>
            <person name="Macnee N."/>
            <person name="Campin R."/>
            <person name="McAtee P."/>
            <person name="Drummond R.S.M."/>
            <person name="Espley R.V."/>
            <person name="Ireland H.S."/>
            <person name="Wu R."/>
            <person name="Atkinson R.G."/>
            <person name="Karunairetnam S."/>
            <person name="Bulley S."/>
            <person name="Chunkath S."/>
            <person name="Hanley Z."/>
            <person name="Storey R."/>
            <person name="Thrimawithana A.H."/>
            <person name="Thomson S."/>
            <person name="David C."/>
            <person name="Testolin R."/>
            <person name="Huang H."/>
            <person name="Hellens R.P."/>
            <person name="Schaffer R.J."/>
        </authorList>
    </citation>
    <scope>NUCLEOTIDE SEQUENCE [LARGE SCALE GENOMIC DNA]</scope>
    <source>
        <strain evidence="13">cv. Red5</strain>
    </source>
</reference>
<dbReference type="Proteomes" id="UP000241394">
    <property type="component" value="Chromosome LG2"/>
</dbReference>
<dbReference type="InParanoid" id="A0A2R6RYH9"/>
<dbReference type="EMBL" id="NKQK01000002">
    <property type="protein sequence ID" value="PSS35067.1"/>
    <property type="molecule type" value="Genomic_DNA"/>
</dbReference>
<dbReference type="Gramene" id="PSS35067">
    <property type="protein sequence ID" value="PSS35067"/>
    <property type="gene ID" value="CEY00_Acc02263"/>
</dbReference>
<evidence type="ECO:0000256" key="3">
    <source>
        <dbReference type="ARBA" id="ARBA00022490"/>
    </source>
</evidence>
<feature type="region of interest" description="Disordered" evidence="10">
    <location>
        <begin position="1"/>
        <end position="42"/>
    </location>
</feature>
<dbReference type="GO" id="GO:0051301">
    <property type="term" value="P:cell division"/>
    <property type="evidence" value="ECO:0007669"/>
    <property type="project" value="UniProtKB-KW"/>
</dbReference>
<sequence>MAVDSTPASEQKTKISKSEKKKREKSRKQSKSGYDLPRKRKKCPGVRLVGGRIYDSENGKTCHQCRQKTMDFTASCKNQKKDKPCTIKFCHKCLLNRYGENAEEMAVLKDWNCPKCRGICNCSFCMKKRGHRPTGILVHTAKATGFSSVSELLDVKGSEIDKIVKAAGGMPLKDTTSNNEPSVEVRTKRGKENTFSGNCDSNLRLLPSSPNERKLTRMKGKGLKEKRDGNQDDGVLLLETNRKKPRITYERLNEKQDGNRNDGVLLNKATPRRPHISKEGLKDTQDGNQGDGISLKEKNTNKPQISKKGLKVIRDGKCDNGILLKETSPVKPQISNGVFKKVVKTSGNTEDVPQREKNMKKMVPKGVSSNLNVCKKRKEQQNSRLYKGVEVLDGQKIDKDEAQITIVVESCKVQTDAVKFQNHYIDADKLLPQSVDLTTVAGIDLPPEDVGHTLQFLEFCSAFEEANSSFKGRGA</sequence>
<feature type="region of interest" description="Disordered" evidence="10">
    <location>
        <begin position="207"/>
        <end position="230"/>
    </location>
</feature>
<dbReference type="InterPro" id="IPR040221">
    <property type="entry name" value="CDCA7/CDA7L"/>
</dbReference>
<evidence type="ECO:0000313" key="12">
    <source>
        <dbReference type="EMBL" id="PSS35067.1"/>
    </source>
</evidence>
<keyword evidence="7" id="KW-0805">Transcription regulation</keyword>
<evidence type="ECO:0000259" key="11">
    <source>
        <dbReference type="Pfam" id="PF10497"/>
    </source>
</evidence>
<evidence type="ECO:0000313" key="13">
    <source>
        <dbReference type="Proteomes" id="UP000241394"/>
    </source>
</evidence>
<dbReference type="STRING" id="1590841.A0A2R6RYH9"/>
<dbReference type="InterPro" id="IPR018866">
    <property type="entry name" value="Znf-4CXXC_R1"/>
</dbReference>
<organism evidence="12 13">
    <name type="scientific">Actinidia chinensis var. chinensis</name>
    <name type="common">Chinese soft-hair kiwi</name>
    <dbReference type="NCBI Taxonomy" id="1590841"/>
    <lineage>
        <taxon>Eukaryota</taxon>
        <taxon>Viridiplantae</taxon>
        <taxon>Streptophyta</taxon>
        <taxon>Embryophyta</taxon>
        <taxon>Tracheophyta</taxon>
        <taxon>Spermatophyta</taxon>
        <taxon>Magnoliopsida</taxon>
        <taxon>eudicotyledons</taxon>
        <taxon>Gunneridae</taxon>
        <taxon>Pentapetalae</taxon>
        <taxon>asterids</taxon>
        <taxon>Ericales</taxon>
        <taxon>Actinidiaceae</taxon>
        <taxon>Actinidia</taxon>
    </lineage>
</organism>
<evidence type="ECO:0000256" key="8">
    <source>
        <dbReference type="ARBA" id="ARBA00023163"/>
    </source>
</evidence>
<name>A0A2R6RYH9_ACTCC</name>
<evidence type="ECO:0000256" key="7">
    <source>
        <dbReference type="ARBA" id="ARBA00023015"/>
    </source>
</evidence>
<keyword evidence="12" id="KW-0131">Cell cycle</keyword>
<dbReference type="AlphaFoldDB" id="A0A2R6RYH9"/>
<dbReference type="GO" id="GO:0005634">
    <property type="term" value="C:nucleus"/>
    <property type="evidence" value="ECO:0007669"/>
    <property type="project" value="UniProtKB-SubCell"/>
</dbReference>
<reference evidence="12 13" key="1">
    <citation type="submission" date="2017-07" db="EMBL/GenBank/DDBJ databases">
        <title>An improved, manually edited Actinidia chinensis var. chinensis (kiwifruit) genome highlights the challenges associated with draft genomes and gene prediction in plants.</title>
        <authorList>
            <person name="Pilkington S."/>
            <person name="Crowhurst R."/>
            <person name="Hilario E."/>
            <person name="Nardozza S."/>
            <person name="Fraser L."/>
            <person name="Peng Y."/>
            <person name="Gunaseelan K."/>
            <person name="Simpson R."/>
            <person name="Tahir J."/>
            <person name="Deroles S."/>
            <person name="Templeton K."/>
            <person name="Luo Z."/>
            <person name="Davy M."/>
            <person name="Cheng C."/>
            <person name="Mcneilage M."/>
            <person name="Scaglione D."/>
            <person name="Liu Y."/>
            <person name="Zhang Q."/>
            <person name="Datson P."/>
            <person name="De Silva N."/>
            <person name="Gardiner S."/>
            <person name="Bassett H."/>
            <person name="Chagne D."/>
            <person name="Mccallum J."/>
            <person name="Dzierzon H."/>
            <person name="Deng C."/>
            <person name="Wang Y.-Y."/>
            <person name="Barron N."/>
            <person name="Manako K."/>
            <person name="Bowen J."/>
            <person name="Foster T."/>
            <person name="Erridge Z."/>
            <person name="Tiffin H."/>
            <person name="Waite C."/>
            <person name="Davies K."/>
            <person name="Grierson E."/>
            <person name="Laing W."/>
            <person name="Kirk R."/>
            <person name="Chen X."/>
            <person name="Wood M."/>
            <person name="Montefiori M."/>
            <person name="Brummell D."/>
            <person name="Schwinn K."/>
            <person name="Catanach A."/>
            <person name="Fullerton C."/>
            <person name="Li D."/>
            <person name="Meiyalaghan S."/>
            <person name="Nieuwenhuizen N."/>
            <person name="Read N."/>
            <person name="Prakash R."/>
            <person name="Hunter D."/>
            <person name="Zhang H."/>
            <person name="Mckenzie M."/>
            <person name="Knabel M."/>
            <person name="Harris A."/>
            <person name="Allan A."/>
            <person name="Chen A."/>
            <person name="Janssen B."/>
            <person name="Plunkett B."/>
            <person name="Dwamena C."/>
            <person name="Voogd C."/>
            <person name="Leif D."/>
            <person name="Lafferty D."/>
            <person name="Souleyre E."/>
            <person name="Varkonyi-Gasic E."/>
            <person name="Gambi F."/>
            <person name="Hanley J."/>
            <person name="Yao J.-L."/>
            <person name="Cheung J."/>
            <person name="David K."/>
            <person name="Warren B."/>
            <person name="Marsh K."/>
            <person name="Snowden K."/>
            <person name="Lin-Wang K."/>
            <person name="Brian L."/>
            <person name="Martinez-Sanchez M."/>
            <person name="Wang M."/>
            <person name="Ileperuma N."/>
            <person name="Macnee N."/>
            <person name="Campin R."/>
            <person name="Mcatee P."/>
            <person name="Drummond R."/>
            <person name="Espley R."/>
            <person name="Ireland H."/>
            <person name="Wu R."/>
            <person name="Atkinson R."/>
            <person name="Karunairetnam S."/>
            <person name="Bulley S."/>
            <person name="Chunkath S."/>
            <person name="Hanley Z."/>
            <person name="Storey R."/>
            <person name="Thrimawithana A."/>
            <person name="Thomson S."/>
            <person name="David C."/>
            <person name="Testolin R."/>
        </authorList>
    </citation>
    <scope>NUCLEOTIDE SEQUENCE [LARGE SCALE GENOMIC DNA]</scope>
    <source>
        <strain evidence="13">cv. Red5</strain>
        <tissue evidence="12">Young leaf</tissue>
    </source>
</reference>
<keyword evidence="9" id="KW-0539">Nucleus</keyword>
<keyword evidence="6" id="KW-0832">Ubl conjugation</keyword>
<dbReference type="PANTHER" id="PTHR31169:SF8">
    <property type="entry name" value="ZINC-FINGER DOMAIN OF MONOAMINE-OXIDASE A REPRESSOR R1 PROTEIN"/>
    <property type="match status" value="1"/>
</dbReference>
<dbReference type="Pfam" id="PF10497">
    <property type="entry name" value="zf-4CXXC_R1"/>
    <property type="match status" value="1"/>
</dbReference>
<feature type="domain" description="Zinc-finger" evidence="11">
    <location>
        <begin position="54"/>
        <end position="153"/>
    </location>
</feature>
<evidence type="ECO:0000256" key="1">
    <source>
        <dbReference type="ARBA" id="ARBA00004123"/>
    </source>
</evidence>
<evidence type="ECO:0000256" key="4">
    <source>
        <dbReference type="ARBA" id="ARBA00022499"/>
    </source>
</evidence>
<keyword evidence="12" id="KW-0132">Cell division</keyword>
<feature type="compositionally biased region" description="Basic residues" evidence="10">
    <location>
        <begin position="19"/>
        <end position="30"/>
    </location>
</feature>
<evidence type="ECO:0000256" key="6">
    <source>
        <dbReference type="ARBA" id="ARBA00022843"/>
    </source>
</evidence>
<keyword evidence="13" id="KW-1185">Reference proteome</keyword>
<evidence type="ECO:0000256" key="2">
    <source>
        <dbReference type="ARBA" id="ARBA00004496"/>
    </source>
</evidence>
<feature type="region of interest" description="Disordered" evidence="10">
    <location>
        <begin position="171"/>
        <end position="194"/>
    </location>
</feature>
<dbReference type="GO" id="GO:0006355">
    <property type="term" value="P:regulation of DNA-templated transcription"/>
    <property type="evidence" value="ECO:0007669"/>
    <property type="project" value="InterPro"/>
</dbReference>
<accession>A0A2R6RYH9</accession>
<dbReference type="PANTHER" id="PTHR31169">
    <property type="entry name" value="OS05G0300700 PROTEIN"/>
    <property type="match status" value="1"/>
</dbReference>
<evidence type="ECO:0000256" key="9">
    <source>
        <dbReference type="ARBA" id="ARBA00023242"/>
    </source>
</evidence>
<keyword evidence="8" id="KW-0804">Transcription</keyword>
<comment type="caution">
    <text evidence="12">The sequence shown here is derived from an EMBL/GenBank/DDBJ whole genome shotgun (WGS) entry which is preliminary data.</text>
</comment>
<protein>
    <submittedName>
        <fullName evidence="12">Cell division cycle-associated 7-like protein</fullName>
    </submittedName>
</protein>
<keyword evidence="4" id="KW-1017">Isopeptide bond</keyword>
<evidence type="ECO:0000256" key="10">
    <source>
        <dbReference type="SAM" id="MobiDB-lite"/>
    </source>
</evidence>
<gene>
    <name evidence="12" type="ORF">CEY00_Acc02263</name>
</gene>
<keyword evidence="5" id="KW-0597">Phosphoprotein</keyword>
<feature type="compositionally biased region" description="Basic and acidic residues" evidence="10">
    <location>
        <begin position="276"/>
        <end position="285"/>
    </location>
</feature>
<dbReference type="GO" id="GO:0005737">
    <property type="term" value="C:cytoplasm"/>
    <property type="evidence" value="ECO:0007669"/>
    <property type="project" value="UniProtKB-SubCell"/>
</dbReference>
<comment type="subcellular location">
    <subcellularLocation>
        <location evidence="2">Cytoplasm</location>
    </subcellularLocation>
    <subcellularLocation>
        <location evidence="1">Nucleus</location>
    </subcellularLocation>
</comment>
<feature type="compositionally biased region" description="Basic and acidic residues" evidence="10">
    <location>
        <begin position="183"/>
        <end position="192"/>
    </location>
</feature>
<keyword evidence="3" id="KW-0963">Cytoplasm</keyword>
<proteinExistence type="predicted"/>
<dbReference type="OrthoDB" id="298344at2759"/>
<feature type="region of interest" description="Disordered" evidence="10">
    <location>
        <begin position="254"/>
        <end position="305"/>
    </location>
</feature>
<evidence type="ECO:0000256" key="5">
    <source>
        <dbReference type="ARBA" id="ARBA00022553"/>
    </source>
</evidence>